<dbReference type="EnsemblProtists" id="EOD26738">
    <property type="protein sequence ID" value="EOD26738"/>
    <property type="gene ID" value="EMIHUDRAFT_457311"/>
</dbReference>
<dbReference type="STRING" id="2903.R1CUL9"/>
<evidence type="ECO:0000256" key="3">
    <source>
        <dbReference type="ARBA" id="ARBA00022643"/>
    </source>
</evidence>
<feature type="domain" description="FAD/NAD(P)-binding" evidence="5">
    <location>
        <begin position="30"/>
        <end position="176"/>
    </location>
</feature>
<evidence type="ECO:0000259" key="5">
    <source>
        <dbReference type="Pfam" id="PF07992"/>
    </source>
</evidence>
<dbReference type="KEGG" id="ehx:EMIHUDRAFT_457311"/>
<dbReference type="Proteomes" id="UP000013827">
    <property type="component" value="Unassembled WGS sequence"/>
</dbReference>
<name>A0A0D3JTA3_EMIH1</name>
<dbReference type="InterPro" id="IPR051793">
    <property type="entry name" value="NADH:flavin_oxidoreductase"/>
</dbReference>
<dbReference type="GO" id="GO:0033543">
    <property type="term" value="P:fatty acid beta-oxidation, unsaturated, even number, reductase/isomerase pathway"/>
    <property type="evidence" value="ECO:0007669"/>
    <property type="project" value="TreeGrafter"/>
</dbReference>
<dbReference type="Pfam" id="PF07992">
    <property type="entry name" value="Pyr_redox_2"/>
    <property type="match status" value="1"/>
</dbReference>
<evidence type="ECO:0000256" key="4">
    <source>
        <dbReference type="ARBA" id="ARBA00023002"/>
    </source>
</evidence>
<reference evidence="6" key="2">
    <citation type="submission" date="2024-10" db="UniProtKB">
        <authorList>
            <consortium name="EnsemblProtists"/>
        </authorList>
    </citation>
    <scope>IDENTIFICATION</scope>
</reference>
<evidence type="ECO:0000256" key="2">
    <source>
        <dbReference type="ARBA" id="ARBA00022630"/>
    </source>
</evidence>
<comment type="cofactor">
    <cofactor evidence="1">
        <name>FMN</name>
        <dbReference type="ChEBI" id="CHEBI:58210"/>
    </cofactor>
</comment>
<evidence type="ECO:0000256" key="1">
    <source>
        <dbReference type="ARBA" id="ARBA00001917"/>
    </source>
</evidence>
<evidence type="ECO:0000313" key="7">
    <source>
        <dbReference type="Proteomes" id="UP000013827"/>
    </source>
</evidence>
<reference evidence="7" key="1">
    <citation type="journal article" date="2013" name="Nature">
        <title>Pan genome of the phytoplankton Emiliania underpins its global distribution.</title>
        <authorList>
            <person name="Read B.A."/>
            <person name="Kegel J."/>
            <person name="Klute M.J."/>
            <person name="Kuo A."/>
            <person name="Lefebvre S.C."/>
            <person name="Maumus F."/>
            <person name="Mayer C."/>
            <person name="Miller J."/>
            <person name="Monier A."/>
            <person name="Salamov A."/>
            <person name="Young J."/>
            <person name="Aguilar M."/>
            <person name="Claverie J.M."/>
            <person name="Frickenhaus S."/>
            <person name="Gonzalez K."/>
            <person name="Herman E.K."/>
            <person name="Lin Y.C."/>
            <person name="Napier J."/>
            <person name="Ogata H."/>
            <person name="Sarno A.F."/>
            <person name="Shmutz J."/>
            <person name="Schroeder D."/>
            <person name="de Vargas C."/>
            <person name="Verret F."/>
            <person name="von Dassow P."/>
            <person name="Valentin K."/>
            <person name="Van de Peer Y."/>
            <person name="Wheeler G."/>
            <person name="Dacks J.B."/>
            <person name="Delwiche C.F."/>
            <person name="Dyhrman S.T."/>
            <person name="Glockner G."/>
            <person name="John U."/>
            <person name="Richards T."/>
            <person name="Worden A.Z."/>
            <person name="Zhang X."/>
            <person name="Grigoriev I.V."/>
            <person name="Allen A.E."/>
            <person name="Bidle K."/>
            <person name="Borodovsky M."/>
            <person name="Bowler C."/>
            <person name="Brownlee C."/>
            <person name="Cock J.M."/>
            <person name="Elias M."/>
            <person name="Gladyshev V.N."/>
            <person name="Groth M."/>
            <person name="Guda C."/>
            <person name="Hadaegh A."/>
            <person name="Iglesias-Rodriguez M.D."/>
            <person name="Jenkins J."/>
            <person name="Jones B.M."/>
            <person name="Lawson T."/>
            <person name="Leese F."/>
            <person name="Lindquist E."/>
            <person name="Lobanov A."/>
            <person name="Lomsadze A."/>
            <person name="Malik S.B."/>
            <person name="Marsh M.E."/>
            <person name="Mackinder L."/>
            <person name="Mock T."/>
            <person name="Mueller-Roeber B."/>
            <person name="Pagarete A."/>
            <person name="Parker M."/>
            <person name="Probert I."/>
            <person name="Quesneville H."/>
            <person name="Raines C."/>
            <person name="Rensing S.A."/>
            <person name="Riano-Pachon D.M."/>
            <person name="Richier S."/>
            <person name="Rokitta S."/>
            <person name="Shiraiwa Y."/>
            <person name="Soanes D.M."/>
            <person name="van der Giezen M."/>
            <person name="Wahlund T.M."/>
            <person name="Williams B."/>
            <person name="Wilson W."/>
            <person name="Wolfe G."/>
            <person name="Wurch L.L."/>
        </authorList>
    </citation>
    <scope>NUCLEOTIDE SEQUENCE</scope>
</reference>
<keyword evidence="2" id="KW-0285">Flavoprotein</keyword>
<dbReference type="RefSeq" id="XP_005779167.1">
    <property type="nucleotide sequence ID" value="XM_005779110.1"/>
</dbReference>
<dbReference type="SUPFAM" id="SSF51971">
    <property type="entry name" value="Nucleotide-binding domain"/>
    <property type="match status" value="1"/>
</dbReference>
<dbReference type="PANTHER" id="PTHR42917:SF2">
    <property type="entry name" value="2,4-DIENOYL-COA REDUCTASE [(2E)-ENOYL-COA-PRODUCING]"/>
    <property type="match status" value="1"/>
</dbReference>
<protein>
    <recommendedName>
        <fullName evidence="5">FAD/NAD(P)-binding domain-containing protein</fullName>
    </recommendedName>
</protein>
<dbReference type="InterPro" id="IPR023753">
    <property type="entry name" value="FAD/NAD-binding_dom"/>
</dbReference>
<dbReference type="PaxDb" id="2903-EOD26738"/>
<dbReference type="PANTHER" id="PTHR42917">
    <property type="entry name" value="2,4-DIENOYL-COA REDUCTASE"/>
    <property type="match status" value="1"/>
</dbReference>
<dbReference type="HOGENOM" id="CLU_1222434_0_0_1"/>
<dbReference type="GO" id="GO:0008670">
    <property type="term" value="F:2,4-dienoyl-CoA reductase (NADPH) activity"/>
    <property type="evidence" value="ECO:0007669"/>
    <property type="project" value="TreeGrafter"/>
</dbReference>
<proteinExistence type="predicted"/>
<sequence>MVSMARPLLADPDFVNKARDGTRSHEAPLNLAVVGAGPAGLACATVAAERGHKVTLFDRSPSIGGQFNLAKQVPGKEEFYETLRYFTHKLAALPTISLQLATEADASTLAGYDRVVLATGVVPRSLSLPGWDHPKVAPYVDVLQRRAAVGERVAIVGAGGIGFDVAEFLMHRADEAAAAAADALTAPSLPQTEQFLAEWGIDPDAMATRGGLLEAVAGGGGGGGGSG</sequence>
<keyword evidence="4" id="KW-0560">Oxidoreductase</keyword>
<keyword evidence="3" id="KW-0288">FMN</keyword>
<dbReference type="GeneID" id="17272284"/>
<evidence type="ECO:0000313" key="6">
    <source>
        <dbReference type="EnsemblProtists" id="EOD26738"/>
    </source>
</evidence>
<dbReference type="eggNOG" id="ENOG502ST0P">
    <property type="taxonomic scope" value="Eukaryota"/>
</dbReference>
<accession>A0A0D3JTA3</accession>
<dbReference type="AlphaFoldDB" id="A0A0D3JTA3"/>
<dbReference type="PRINTS" id="PR00419">
    <property type="entry name" value="ADXRDTASE"/>
</dbReference>
<dbReference type="Gene3D" id="3.40.50.720">
    <property type="entry name" value="NAD(P)-binding Rossmann-like Domain"/>
    <property type="match status" value="1"/>
</dbReference>
<organism evidence="6 7">
    <name type="scientific">Emiliania huxleyi (strain CCMP1516)</name>
    <dbReference type="NCBI Taxonomy" id="280463"/>
    <lineage>
        <taxon>Eukaryota</taxon>
        <taxon>Haptista</taxon>
        <taxon>Haptophyta</taxon>
        <taxon>Prymnesiophyceae</taxon>
        <taxon>Isochrysidales</taxon>
        <taxon>Noelaerhabdaceae</taxon>
        <taxon>Emiliania</taxon>
    </lineage>
</organism>
<keyword evidence="7" id="KW-1185">Reference proteome</keyword>